<dbReference type="PROSITE" id="PS50294">
    <property type="entry name" value="WD_REPEATS_REGION"/>
    <property type="match status" value="14"/>
</dbReference>
<evidence type="ECO:0000256" key="1">
    <source>
        <dbReference type="ARBA" id="ARBA00022574"/>
    </source>
</evidence>
<feature type="repeat" description="WD" evidence="3">
    <location>
        <begin position="981"/>
        <end position="1013"/>
    </location>
</feature>
<feature type="repeat" description="WD" evidence="3">
    <location>
        <begin position="1110"/>
        <end position="1151"/>
    </location>
</feature>
<proteinExistence type="predicted"/>
<evidence type="ECO:0000256" key="3">
    <source>
        <dbReference type="PROSITE-ProRule" id="PRU00221"/>
    </source>
</evidence>
<evidence type="ECO:0000256" key="2">
    <source>
        <dbReference type="ARBA" id="ARBA00022737"/>
    </source>
</evidence>
<dbReference type="InterPro" id="IPR020472">
    <property type="entry name" value="WD40_PAC1"/>
</dbReference>
<feature type="repeat" description="WD" evidence="3">
    <location>
        <begin position="1368"/>
        <end position="1409"/>
    </location>
</feature>
<keyword evidence="2" id="KW-0677">Repeat</keyword>
<dbReference type="InterPro" id="IPR007111">
    <property type="entry name" value="NACHT_NTPase"/>
</dbReference>
<dbReference type="InterPro" id="IPR056884">
    <property type="entry name" value="NPHP3-like_N"/>
</dbReference>
<feature type="repeat" description="WD" evidence="3">
    <location>
        <begin position="859"/>
        <end position="893"/>
    </location>
</feature>
<dbReference type="InterPro" id="IPR019775">
    <property type="entry name" value="WD40_repeat_CS"/>
</dbReference>
<feature type="repeat" description="WD" evidence="3">
    <location>
        <begin position="895"/>
        <end position="936"/>
    </location>
</feature>
<feature type="domain" description="NACHT" evidence="5">
    <location>
        <begin position="320"/>
        <end position="465"/>
    </location>
</feature>
<feature type="repeat" description="WD" evidence="3">
    <location>
        <begin position="1411"/>
        <end position="1452"/>
    </location>
</feature>
<dbReference type="InterPro" id="IPR027417">
    <property type="entry name" value="P-loop_NTPase"/>
</dbReference>
<feature type="compositionally biased region" description="Low complexity" evidence="4">
    <location>
        <begin position="88"/>
        <end position="120"/>
    </location>
</feature>
<evidence type="ECO:0000313" key="7">
    <source>
        <dbReference type="Proteomes" id="UP000383932"/>
    </source>
</evidence>
<organism evidence="6 7">
    <name type="scientific">Ceratobasidium theobromae</name>
    <dbReference type="NCBI Taxonomy" id="1582974"/>
    <lineage>
        <taxon>Eukaryota</taxon>
        <taxon>Fungi</taxon>
        <taxon>Dikarya</taxon>
        <taxon>Basidiomycota</taxon>
        <taxon>Agaricomycotina</taxon>
        <taxon>Agaricomycetes</taxon>
        <taxon>Cantharellales</taxon>
        <taxon>Ceratobasidiaceae</taxon>
        <taxon>Ceratobasidium</taxon>
    </lineage>
</organism>
<dbReference type="GO" id="GO:0017070">
    <property type="term" value="F:U6 snRNA binding"/>
    <property type="evidence" value="ECO:0007669"/>
    <property type="project" value="TreeGrafter"/>
</dbReference>
<dbReference type="PROSITE" id="PS50082">
    <property type="entry name" value="WD_REPEATS_2"/>
    <property type="match status" value="14"/>
</dbReference>
<evidence type="ECO:0000259" key="5">
    <source>
        <dbReference type="PROSITE" id="PS50837"/>
    </source>
</evidence>
<dbReference type="InterPro" id="IPR036322">
    <property type="entry name" value="WD40_repeat_dom_sf"/>
</dbReference>
<feature type="region of interest" description="Disordered" evidence="4">
    <location>
        <begin position="1"/>
        <end position="120"/>
    </location>
</feature>
<feature type="compositionally biased region" description="Polar residues" evidence="4">
    <location>
        <begin position="77"/>
        <end position="87"/>
    </location>
</feature>
<dbReference type="PROSITE" id="PS50837">
    <property type="entry name" value="NACHT"/>
    <property type="match status" value="1"/>
</dbReference>
<feature type="repeat" description="WD" evidence="3">
    <location>
        <begin position="1325"/>
        <end position="1366"/>
    </location>
</feature>
<dbReference type="SUPFAM" id="SSF50978">
    <property type="entry name" value="WD40 repeat-like"/>
    <property type="match status" value="2"/>
</dbReference>
<feature type="repeat" description="WD" evidence="3">
    <location>
        <begin position="1024"/>
        <end position="1065"/>
    </location>
</feature>
<dbReference type="PROSITE" id="PS00678">
    <property type="entry name" value="WD_REPEATS_1"/>
    <property type="match status" value="1"/>
</dbReference>
<dbReference type="GO" id="GO:0000398">
    <property type="term" value="P:mRNA splicing, via spliceosome"/>
    <property type="evidence" value="ECO:0007669"/>
    <property type="project" value="TreeGrafter"/>
</dbReference>
<feature type="compositionally biased region" description="Low complexity" evidence="4">
    <location>
        <begin position="21"/>
        <end position="39"/>
    </location>
</feature>
<feature type="repeat" description="WD" evidence="3">
    <location>
        <begin position="1196"/>
        <end position="1228"/>
    </location>
</feature>
<dbReference type="OrthoDB" id="538223at2759"/>
<feature type="compositionally biased region" description="Basic residues" evidence="4">
    <location>
        <begin position="1"/>
        <end position="20"/>
    </location>
</feature>
<evidence type="ECO:0000313" key="6">
    <source>
        <dbReference type="EMBL" id="KAB5589371.1"/>
    </source>
</evidence>
<dbReference type="GO" id="GO:0030621">
    <property type="term" value="F:U4 snRNA binding"/>
    <property type="evidence" value="ECO:0007669"/>
    <property type="project" value="TreeGrafter"/>
</dbReference>
<feature type="repeat" description="WD" evidence="3">
    <location>
        <begin position="1239"/>
        <end position="1280"/>
    </location>
</feature>
<dbReference type="PRINTS" id="PR00320">
    <property type="entry name" value="GPROTEINBRPT"/>
</dbReference>
<dbReference type="CDD" id="cd00200">
    <property type="entry name" value="WD40"/>
    <property type="match status" value="2"/>
</dbReference>
<feature type="repeat" description="WD" evidence="3">
    <location>
        <begin position="1153"/>
        <end position="1194"/>
    </location>
</feature>
<comment type="caution">
    <text evidence="6">The sequence shown here is derived from an EMBL/GenBank/DDBJ whole genome shotgun (WGS) entry which is preliminary data.</text>
</comment>
<dbReference type="InterPro" id="IPR015943">
    <property type="entry name" value="WD40/YVTN_repeat-like_dom_sf"/>
</dbReference>
<feature type="repeat" description="WD" evidence="3">
    <location>
        <begin position="1067"/>
        <end position="1108"/>
    </location>
</feature>
<accession>A0A5N5QD35</accession>
<dbReference type="PANTHER" id="PTHR19846:SF0">
    <property type="entry name" value="PRE-MRNA PROCESSING FACTOR 4"/>
    <property type="match status" value="1"/>
</dbReference>
<dbReference type="Gene3D" id="2.130.10.10">
    <property type="entry name" value="YVTN repeat-like/Quinoprotein amine dehydrogenase"/>
    <property type="match status" value="6"/>
</dbReference>
<dbReference type="PANTHER" id="PTHR19846">
    <property type="entry name" value="WD40 REPEAT PROTEIN"/>
    <property type="match status" value="1"/>
</dbReference>
<gene>
    <name evidence="6" type="ORF">CTheo_7184</name>
</gene>
<dbReference type="Pfam" id="PF00400">
    <property type="entry name" value="WD40"/>
    <property type="match status" value="14"/>
</dbReference>
<dbReference type="GO" id="GO:0046540">
    <property type="term" value="C:U4/U6 x U5 tri-snRNP complex"/>
    <property type="evidence" value="ECO:0007669"/>
    <property type="project" value="TreeGrafter"/>
</dbReference>
<evidence type="ECO:0000256" key="4">
    <source>
        <dbReference type="SAM" id="MobiDB-lite"/>
    </source>
</evidence>
<feature type="compositionally biased region" description="Low complexity" evidence="4">
    <location>
        <begin position="52"/>
        <end position="65"/>
    </location>
</feature>
<dbReference type="SMART" id="SM00320">
    <property type="entry name" value="WD40"/>
    <property type="match status" value="14"/>
</dbReference>
<dbReference type="SUPFAM" id="SSF52540">
    <property type="entry name" value="P-loop containing nucleoside triphosphate hydrolases"/>
    <property type="match status" value="1"/>
</dbReference>
<keyword evidence="7" id="KW-1185">Reference proteome</keyword>
<dbReference type="Proteomes" id="UP000383932">
    <property type="component" value="Unassembled WGS sequence"/>
</dbReference>
<feature type="repeat" description="WD" evidence="3">
    <location>
        <begin position="1282"/>
        <end position="1323"/>
    </location>
</feature>
<reference evidence="6 7" key="1">
    <citation type="journal article" date="2019" name="Fungal Biol. Biotechnol.">
        <title>Draft genome sequence of fastidious pathogen Ceratobasidium theobromae, which causes vascular-streak dieback in Theobroma cacao.</title>
        <authorList>
            <person name="Ali S.S."/>
            <person name="Asman A."/>
            <person name="Shao J."/>
            <person name="Firmansyah A.P."/>
            <person name="Susilo A.W."/>
            <person name="Rosmana A."/>
            <person name="McMahon P."/>
            <person name="Junaid M."/>
            <person name="Guest D."/>
            <person name="Kheng T.Y."/>
            <person name="Meinhardt L.W."/>
            <person name="Bailey B.A."/>
        </authorList>
    </citation>
    <scope>NUCLEOTIDE SEQUENCE [LARGE SCALE GENOMIC DNA]</scope>
    <source>
        <strain evidence="6 7">CT2</strain>
    </source>
</reference>
<protein>
    <submittedName>
        <fullName evidence="6">Lissencephaly-1</fullName>
    </submittedName>
</protein>
<dbReference type="EMBL" id="SSOP01000279">
    <property type="protein sequence ID" value="KAB5589371.1"/>
    <property type="molecule type" value="Genomic_DNA"/>
</dbReference>
<keyword evidence="1 3" id="KW-0853">WD repeat</keyword>
<dbReference type="Pfam" id="PF24883">
    <property type="entry name" value="NPHP3_N"/>
    <property type="match status" value="1"/>
</dbReference>
<sequence>MAVRKLKKKIKKYIGRKRRASSGSRHSTRSLSRVDSPTDPTSPTPGPSVNLSPPSQAPRSSSAPPETGRIDVDDNLHQSAGSPRSNAPTTDDITPGPDPSTTISPPSPPHRASSAPPKISSIATSGARESFVAFLGVVNKGARAFGPLKEVLEVFVSCVDITQAAIAGQPEYEVVKAQLADLFTDLIKYFPEASPPAMTASMRSLCGAIRGEIEIISERQREDGSGRCLEATQDLQDVLDCYRRIHGHLERLKMNVDLSIWKALDEHVTETRLKGISPVLSARYNSGQASLIGRRECTPDTREQVLLDLKTWRNDINSEKIFYLNGMAGTGKTTISSTLCASLNQEHALGASFFCSRQLPECRNVNSIFPSIAYQLARFSRPFRLALSQVLENDPDAHTKTLRAQFDLLILGSLREVADTLPVNLVVVIDALDECEDAEGVGQILQVLLNHTLELPIKFFVSSRPEPQIRRWIGGMESQMILHELDKNVVKRDIEIYLRAELESVSLSEEQLAALVERAGTLFIYAATVVRYLGAGDSSILSEERLDDILGVQSEASSSQYKEVDALYGAILGSAFNKSSLGPREKDRMRLVLDTVVCVREPLTAHALAGLFNFKDTRGVQAALEPLWSVLHVSGNGLVSTLHASFPDYMLDSARSTAYGCKAQIHHRKLAMLCFDRMKRNEQQFNICGLESSYVFDDQVPDLAQRVEKTIPPDLSYACQYWAVHLEMGLFWNEGLKPLFEFLSERVLLWMEVLNLKQLIGDGVVSMDKAKRWCMNTGCPAEIKSLVHDAWRFIMMFAANPVSRSTPHLYVSMLASWPQEEPMSQCYLKRTRGLVGVKGGKLARRDIALLGTFAAGGEITSVAFSPDGAQIVSGSHNKTIRVWDGQTGKMLLDPFQGHSSSVSSVALSPDGTRIISGSYDKTIRVWDRQTGKMLLEPLQGHTGPVSSVAFSPDNSRIVSGSQDFTIRVWDGWTGKLLLKPDQRHHDLVLSVAFSPDGTRIASGSMDETIRVWDGQTGEMPFGPLQGHTSRVSSVTFSPDGTRILSGSHDCTIRLWDGQSGKMILDPLRGHTDFVLSVAFSPDGTHIVSGSQDCTIRVWDGQTSKLVLDTLRGHIEPVSSVAFSPDGTRIVSGSYDNTIRLWDVQPNKTMPGPLQGHGKLVSSVAFSPDGTRIVSGSMDKTVRVWDGQTSIMVLEPLQGHTKPVTSVAISSDGTRIISGSEDKTICIWDGLTGKMVLGPLQGHTHWVSSVAFSSNGSQIVSGSHDSTLRVWDGQTGKLILDPLQGHTDNVLSVVFSPDNKRIISGSSDETIRVWNGQTGHTLLDPFRGHTDWVESVAFSPGGTRIVSGSRDNTIRVWDGQTGQTILGPLLGHTNPVSSVSFSPNGSCIVSGSWDKNIRAWDGQTGKELVVPLEGHTNFIWSVAFSPDGTRIVSGSYDRTIRVWDARDPHAVLHSTQGHLESSPTASFSWVLNPTLHAPSWVLNRDGWVVDDQSCLLWVPHDLRDTLLRYSNSLVISSGGSTELDFSNTNIGESWAQCYSLA</sequence>
<dbReference type="InterPro" id="IPR001680">
    <property type="entry name" value="WD40_rpt"/>
</dbReference>
<feature type="repeat" description="WD" evidence="3">
    <location>
        <begin position="938"/>
        <end position="970"/>
    </location>
</feature>
<name>A0A5N5QD35_9AGAM</name>
<dbReference type="Gene3D" id="3.40.50.300">
    <property type="entry name" value="P-loop containing nucleotide triphosphate hydrolases"/>
    <property type="match status" value="1"/>
</dbReference>